<dbReference type="Gene3D" id="2.10.109.10">
    <property type="entry name" value="Umud Fragment, subunit A"/>
    <property type="match status" value="1"/>
</dbReference>
<proteinExistence type="predicted"/>
<evidence type="ECO:0000313" key="5">
    <source>
        <dbReference type="EMBL" id="AZQ62098.1"/>
    </source>
</evidence>
<dbReference type="PROSITE" id="PS50943">
    <property type="entry name" value="HTH_CROC1"/>
    <property type="match status" value="1"/>
</dbReference>
<dbReference type="Pfam" id="PF01381">
    <property type="entry name" value="HTH_3"/>
    <property type="match status" value="1"/>
</dbReference>
<protein>
    <submittedName>
        <fullName evidence="5">LexA family transcriptional regulator</fullName>
    </submittedName>
</protein>
<dbReference type="Gene3D" id="1.10.260.40">
    <property type="entry name" value="lambda repressor-like DNA-binding domains"/>
    <property type="match status" value="1"/>
</dbReference>
<dbReference type="KEGG" id="fll:EI427_07540"/>
<dbReference type="OrthoDB" id="3831186at2"/>
<gene>
    <name evidence="5" type="ORF">EI427_07540</name>
</gene>
<dbReference type="CDD" id="cd00093">
    <property type="entry name" value="HTH_XRE"/>
    <property type="match status" value="1"/>
</dbReference>
<dbReference type="SUPFAM" id="SSF47413">
    <property type="entry name" value="lambda repressor-like DNA-binding domains"/>
    <property type="match status" value="1"/>
</dbReference>
<evidence type="ECO:0000256" key="2">
    <source>
        <dbReference type="ARBA" id="ARBA00023125"/>
    </source>
</evidence>
<dbReference type="GO" id="GO:0003677">
    <property type="term" value="F:DNA binding"/>
    <property type="evidence" value="ECO:0007669"/>
    <property type="project" value="UniProtKB-KW"/>
</dbReference>
<dbReference type="RefSeq" id="WP_126613289.1">
    <property type="nucleotide sequence ID" value="NZ_CP034562.1"/>
</dbReference>
<dbReference type="InterPro" id="IPR039418">
    <property type="entry name" value="LexA-like"/>
</dbReference>
<dbReference type="SMART" id="SM00530">
    <property type="entry name" value="HTH_XRE"/>
    <property type="match status" value="1"/>
</dbReference>
<evidence type="ECO:0000256" key="1">
    <source>
        <dbReference type="ARBA" id="ARBA00023015"/>
    </source>
</evidence>
<dbReference type="PANTHER" id="PTHR40661:SF1">
    <property type="entry name" value="HTH CRO_C1-TYPE DOMAIN-CONTAINING PROTEIN"/>
    <property type="match status" value="1"/>
</dbReference>
<reference evidence="5 6" key="1">
    <citation type="submission" date="2018-12" db="EMBL/GenBank/DDBJ databases">
        <title>Flammeovirga pectinis sp. nov., isolated from the gut of the Korean scallop, Patinopecten yessoensis.</title>
        <authorList>
            <person name="Bae J.-W."/>
            <person name="Jeong Y.-S."/>
            <person name="Kang W."/>
        </authorList>
    </citation>
    <scope>NUCLEOTIDE SEQUENCE [LARGE SCALE GENOMIC DNA]</scope>
    <source>
        <strain evidence="5 6">L12M1</strain>
    </source>
</reference>
<dbReference type="InterPro" id="IPR036286">
    <property type="entry name" value="LexA/Signal_pep-like_sf"/>
</dbReference>
<sequence length="278" mass="31979">MSKEITKFGQNLRFLRLQHKPKLSQTDLGTSLSTADDNVSRSAISSYEDGRAEPNYKRLEKISTFFDIPIDQILTQELDKLDKLSILKKENVNDHTSGKDLRILAIPMDKDKDEENIVFIPEKARAGYASGYSDIGFFKNLPKYTLPFLPKGKTYRAFEISGDSMPPLNEGTIIIGEYIDDWNDIKEGTVCIVTTRNDGFVLKKVYNNITNNNSFILKSTNLRYSPYEVDVHDVREVWRLVAHISKEFPDNEEANSLTEMQEAIWRLDKEVLNMKRKN</sequence>
<evidence type="ECO:0000313" key="6">
    <source>
        <dbReference type="Proteomes" id="UP000267268"/>
    </source>
</evidence>
<dbReference type="EMBL" id="CP034562">
    <property type="protein sequence ID" value="AZQ62098.1"/>
    <property type="molecule type" value="Genomic_DNA"/>
</dbReference>
<dbReference type="Pfam" id="PF00717">
    <property type="entry name" value="Peptidase_S24"/>
    <property type="match status" value="1"/>
</dbReference>
<dbReference type="SUPFAM" id="SSF51306">
    <property type="entry name" value="LexA/Signal peptidase"/>
    <property type="match status" value="1"/>
</dbReference>
<organism evidence="5 6">
    <name type="scientific">Flammeovirga pectinis</name>
    <dbReference type="NCBI Taxonomy" id="2494373"/>
    <lineage>
        <taxon>Bacteria</taxon>
        <taxon>Pseudomonadati</taxon>
        <taxon>Bacteroidota</taxon>
        <taxon>Cytophagia</taxon>
        <taxon>Cytophagales</taxon>
        <taxon>Flammeovirgaceae</taxon>
        <taxon>Flammeovirga</taxon>
    </lineage>
</organism>
<evidence type="ECO:0000256" key="3">
    <source>
        <dbReference type="ARBA" id="ARBA00023163"/>
    </source>
</evidence>
<keyword evidence="6" id="KW-1185">Reference proteome</keyword>
<keyword evidence="2" id="KW-0238">DNA-binding</keyword>
<dbReference type="InterPro" id="IPR001387">
    <property type="entry name" value="Cro/C1-type_HTH"/>
</dbReference>
<dbReference type="InterPro" id="IPR015927">
    <property type="entry name" value="Peptidase_S24_S26A/B/C"/>
</dbReference>
<dbReference type="Proteomes" id="UP000267268">
    <property type="component" value="Chromosome 1"/>
</dbReference>
<name>A0A3S9P1N1_9BACT</name>
<dbReference type="CDD" id="cd06529">
    <property type="entry name" value="S24_LexA-like"/>
    <property type="match status" value="1"/>
</dbReference>
<keyword evidence="1" id="KW-0805">Transcription regulation</keyword>
<dbReference type="AlphaFoldDB" id="A0A3S9P1N1"/>
<accession>A0A3S9P1N1</accession>
<feature type="domain" description="HTH cro/C1-type" evidence="4">
    <location>
        <begin position="12"/>
        <end position="73"/>
    </location>
</feature>
<keyword evidence="3" id="KW-0804">Transcription</keyword>
<dbReference type="PANTHER" id="PTHR40661">
    <property type="match status" value="1"/>
</dbReference>
<dbReference type="InterPro" id="IPR010982">
    <property type="entry name" value="Lambda_DNA-bd_dom_sf"/>
</dbReference>
<evidence type="ECO:0000259" key="4">
    <source>
        <dbReference type="PROSITE" id="PS50943"/>
    </source>
</evidence>